<sequence>MSYNVLVAEPRDSHWASIANGVRRRQPEAEILRVKDGEQAVRFLFQRGLLTEEPDTPDLIVLAADLPLVPVNAILARLRQHPRTRTVPVIFMWPDCGDDDSDDGPPESQQWLHPQPDVLVILGTHRLDKEVADAIHQLSAKRSLG</sequence>
<evidence type="ECO:0008006" key="3">
    <source>
        <dbReference type="Google" id="ProtNLM"/>
    </source>
</evidence>
<dbReference type="EMBL" id="JAEVLS010000002">
    <property type="protein sequence ID" value="MBM0105439.1"/>
    <property type="molecule type" value="Genomic_DNA"/>
</dbReference>
<protein>
    <recommendedName>
        <fullName evidence="3">Response regulatory domain-containing protein</fullName>
    </recommendedName>
</protein>
<organism evidence="1 2">
    <name type="scientific">Steroidobacter gossypii</name>
    <dbReference type="NCBI Taxonomy" id="2805490"/>
    <lineage>
        <taxon>Bacteria</taxon>
        <taxon>Pseudomonadati</taxon>
        <taxon>Pseudomonadota</taxon>
        <taxon>Gammaproteobacteria</taxon>
        <taxon>Steroidobacterales</taxon>
        <taxon>Steroidobacteraceae</taxon>
        <taxon>Steroidobacter</taxon>
    </lineage>
</organism>
<dbReference type="InterPro" id="IPR011006">
    <property type="entry name" value="CheY-like_superfamily"/>
</dbReference>
<dbReference type="SUPFAM" id="SSF52172">
    <property type="entry name" value="CheY-like"/>
    <property type="match status" value="1"/>
</dbReference>
<gene>
    <name evidence="1" type="ORF">JM946_11805</name>
</gene>
<dbReference type="RefSeq" id="WP_203167479.1">
    <property type="nucleotide sequence ID" value="NZ_JAEVLS010000002.1"/>
</dbReference>
<dbReference type="Gene3D" id="3.40.50.2300">
    <property type="match status" value="1"/>
</dbReference>
<accession>A0ABS1WWT9</accession>
<name>A0ABS1WWT9_9GAMM</name>
<comment type="caution">
    <text evidence="1">The sequence shown here is derived from an EMBL/GenBank/DDBJ whole genome shotgun (WGS) entry which is preliminary data.</text>
</comment>
<reference evidence="1 2" key="1">
    <citation type="journal article" date="2021" name="Int. J. Syst. Evol. Microbiol.">
        <title>Steroidobacter gossypii sp. nov., isolated from soil of cotton cropping field.</title>
        <authorList>
            <person name="Huang R."/>
            <person name="Yang S."/>
            <person name="Zhen C."/>
            <person name="Liu W."/>
        </authorList>
    </citation>
    <scope>NUCLEOTIDE SEQUENCE [LARGE SCALE GENOMIC DNA]</scope>
    <source>
        <strain evidence="1 2">S1-65</strain>
    </source>
</reference>
<evidence type="ECO:0000313" key="2">
    <source>
        <dbReference type="Proteomes" id="UP000661077"/>
    </source>
</evidence>
<evidence type="ECO:0000313" key="1">
    <source>
        <dbReference type="EMBL" id="MBM0105439.1"/>
    </source>
</evidence>
<dbReference type="Proteomes" id="UP000661077">
    <property type="component" value="Unassembled WGS sequence"/>
</dbReference>
<proteinExistence type="predicted"/>
<keyword evidence="2" id="KW-1185">Reference proteome</keyword>